<reference evidence="13" key="1">
    <citation type="submission" date="2017-01" db="EMBL/GenBank/DDBJ databases">
        <authorList>
            <person name="Wang Y."/>
            <person name="White M."/>
            <person name="Kvist S."/>
            <person name="Moncalvo J.-M."/>
        </authorList>
    </citation>
    <scope>NUCLEOTIDE SEQUENCE [LARGE SCALE GENOMIC DNA]</scope>
    <source>
        <strain evidence="13">COL-18-3</strain>
    </source>
</reference>
<keyword evidence="9 10" id="KW-0472">Membrane</keyword>
<keyword evidence="7" id="KW-0862">Zinc</keyword>
<sequence>MFSGGTFKPLSLIFVVGMLFTKVFHWLLQERMEYIEQRTIMDKKEITRVLLYRRVHAGEDEWERAYGQPCNNNAAYGL</sequence>
<comment type="pathway">
    <text evidence="2">Protein modification; protein ubiquitination.</text>
</comment>
<evidence type="ECO:0000259" key="11">
    <source>
        <dbReference type="Pfam" id="PF25563"/>
    </source>
</evidence>
<dbReference type="OrthoDB" id="7759664at2759"/>
<keyword evidence="13" id="KW-1185">Reference proteome</keyword>
<proteinExistence type="predicted"/>
<keyword evidence="3" id="KW-0808">Transferase</keyword>
<evidence type="ECO:0000256" key="5">
    <source>
        <dbReference type="ARBA" id="ARBA00022723"/>
    </source>
</evidence>
<protein>
    <recommendedName>
        <fullName evidence="11">E3 ubiquitin-protein ligase synoviolin-like TPR repeats domain-containing protein</fullName>
    </recommendedName>
</protein>
<accession>A0A1R1PKA3</accession>
<comment type="subcellular location">
    <subcellularLocation>
        <location evidence="1">Membrane</location>
    </subcellularLocation>
</comment>
<keyword evidence="5" id="KW-0479">Metal-binding</keyword>
<feature type="domain" description="E3 ubiquitin-protein ligase synoviolin-like TPR repeats" evidence="11">
    <location>
        <begin position="7"/>
        <end position="51"/>
    </location>
</feature>
<dbReference type="EMBL" id="LSSK01000928">
    <property type="protein sequence ID" value="OMH81312.1"/>
    <property type="molecule type" value="Genomic_DNA"/>
</dbReference>
<keyword evidence="6" id="KW-0863">Zinc-finger</keyword>
<evidence type="ECO:0000256" key="2">
    <source>
        <dbReference type="ARBA" id="ARBA00004906"/>
    </source>
</evidence>
<dbReference type="Proteomes" id="UP000188320">
    <property type="component" value="Unassembled WGS sequence"/>
</dbReference>
<evidence type="ECO:0000256" key="6">
    <source>
        <dbReference type="ARBA" id="ARBA00022771"/>
    </source>
</evidence>
<evidence type="ECO:0000256" key="4">
    <source>
        <dbReference type="ARBA" id="ARBA00022692"/>
    </source>
</evidence>
<dbReference type="InterPro" id="IPR057992">
    <property type="entry name" value="TPR_SYVN1_N"/>
</dbReference>
<evidence type="ECO:0000256" key="1">
    <source>
        <dbReference type="ARBA" id="ARBA00004370"/>
    </source>
</evidence>
<keyword evidence="8 10" id="KW-1133">Transmembrane helix</keyword>
<dbReference type="Pfam" id="PF25563">
    <property type="entry name" value="TPR_SYVN1_N"/>
    <property type="match status" value="1"/>
</dbReference>
<evidence type="ECO:0000256" key="9">
    <source>
        <dbReference type="ARBA" id="ARBA00023136"/>
    </source>
</evidence>
<evidence type="ECO:0000313" key="13">
    <source>
        <dbReference type="Proteomes" id="UP000188320"/>
    </source>
</evidence>
<gene>
    <name evidence="12" type="ORF">AX774_g5225</name>
</gene>
<evidence type="ECO:0000256" key="8">
    <source>
        <dbReference type="ARBA" id="ARBA00022989"/>
    </source>
</evidence>
<dbReference type="AlphaFoldDB" id="A0A1R1PKA3"/>
<name>A0A1R1PKA3_ZANCU</name>
<evidence type="ECO:0000256" key="3">
    <source>
        <dbReference type="ARBA" id="ARBA00022679"/>
    </source>
</evidence>
<evidence type="ECO:0000256" key="10">
    <source>
        <dbReference type="SAM" id="Phobius"/>
    </source>
</evidence>
<feature type="transmembrane region" description="Helical" evidence="10">
    <location>
        <begin position="6"/>
        <end position="28"/>
    </location>
</feature>
<evidence type="ECO:0000256" key="7">
    <source>
        <dbReference type="ARBA" id="ARBA00022833"/>
    </source>
</evidence>
<organism evidence="12 13">
    <name type="scientific">Zancudomyces culisetae</name>
    <name type="common">Gut fungus</name>
    <name type="synonym">Smittium culisetae</name>
    <dbReference type="NCBI Taxonomy" id="1213189"/>
    <lineage>
        <taxon>Eukaryota</taxon>
        <taxon>Fungi</taxon>
        <taxon>Fungi incertae sedis</taxon>
        <taxon>Zoopagomycota</taxon>
        <taxon>Kickxellomycotina</taxon>
        <taxon>Harpellomycetes</taxon>
        <taxon>Harpellales</taxon>
        <taxon>Legeriomycetaceae</taxon>
        <taxon>Zancudomyces</taxon>
    </lineage>
</organism>
<evidence type="ECO:0000313" key="12">
    <source>
        <dbReference type="EMBL" id="OMH81312.1"/>
    </source>
</evidence>
<comment type="caution">
    <text evidence="12">The sequence shown here is derived from an EMBL/GenBank/DDBJ whole genome shotgun (WGS) entry which is preliminary data.</text>
</comment>
<keyword evidence="4 10" id="KW-0812">Transmembrane</keyword>